<name>A0A8H3BTJ0_9AGAM</name>
<reference evidence="9" key="1">
    <citation type="submission" date="2021-01" db="EMBL/GenBank/DDBJ databases">
        <authorList>
            <person name="Kaushik A."/>
        </authorList>
    </citation>
    <scope>NUCLEOTIDE SEQUENCE</scope>
    <source>
        <strain evidence="9">AG6-10EEA</strain>
    </source>
</reference>
<feature type="compositionally biased region" description="Acidic residues" evidence="6">
    <location>
        <begin position="1"/>
        <end position="11"/>
    </location>
</feature>
<keyword evidence="2" id="KW-0813">Transport</keyword>
<evidence type="ECO:0000259" key="8">
    <source>
        <dbReference type="PROSITE" id="PS50850"/>
    </source>
</evidence>
<proteinExistence type="predicted"/>
<comment type="subcellular location">
    <subcellularLocation>
        <location evidence="1">Membrane</location>
        <topology evidence="1">Multi-pass membrane protein</topology>
    </subcellularLocation>
</comment>
<dbReference type="AlphaFoldDB" id="A0A8H3BTJ0"/>
<dbReference type="InterPro" id="IPR036259">
    <property type="entry name" value="MFS_trans_sf"/>
</dbReference>
<feature type="transmembrane region" description="Helical" evidence="7">
    <location>
        <begin position="213"/>
        <end position="235"/>
    </location>
</feature>
<accession>A0A8H3BTJ0</accession>
<sequence length="313" mass="34711">MTSNATEDDNDSEQHTSIDGVDDQCRQEEAVQKRTPLPVKQVLVLCLMSFSEPVSLLVIFPFVNQMIEDSGVASDPKEIGYYSGFVEGIFSVTQFFTIYFWGSLSDRIGRRPVLISGLCGVVGSTIMFGLSKSLMMMLVSRALSGMLNGNSAVIKSVMGEITDETNQGKAFAYLPLFWSLGALIAPALGGFLSHPADRYPSVFGFELFRRYPYFLPCLAGSAFSILGLVAGILFLEEVGYYSQLYLPSYTEDPNYSAFIEPSEEPVPRFYQCRAPTTSRFRAPNQSPDLLDVNHSSCYEPPTSLSRWPWVYVG</sequence>
<evidence type="ECO:0000256" key="1">
    <source>
        <dbReference type="ARBA" id="ARBA00004141"/>
    </source>
</evidence>
<dbReference type="InterPro" id="IPR011701">
    <property type="entry name" value="MFS"/>
</dbReference>
<evidence type="ECO:0000256" key="2">
    <source>
        <dbReference type="ARBA" id="ARBA00022448"/>
    </source>
</evidence>
<dbReference type="EMBL" id="CAJMXA010001621">
    <property type="protein sequence ID" value="CAE6466392.1"/>
    <property type="molecule type" value="Genomic_DNA"/>
</dbReference>
<organism evidence="9 10">
    <name type="scientific">Rhizoctonia solani</name>
    <dbReference type="NCBI Taxonomy" id="456999"/>
    <lineage>
        <taxon>Eukaryota</taxon>
        <taxon>Fungi</taxon>
        <taxon>Dikarya</taxon>
        <taxon>Basidiomycota</taxon>
        <taxon>Agaricomycotina</taxon>
        <taxon>Agaricomycetes</taxon>
        <taxon>Cantharellales</taxon>
        <taxon>Ceratobasidiaceae</taxon>
        <taxon>Rhizoctonia</taxon>
    </lineage>
</organism>
<evidence type="ECO:0000256" key="5">
    <source>
        <dbReference type="ARBA" id="ARBA00023136"/>
    </source>
</evidence>
<dbReference type="InterPro" id="IPR001958">
    <property type="entry name" value="Tet-R_TetA/multi-R_MdtG-like"/>
</dbReference>
<keyword evidence="4 7" id="KW-1133">Transmembrane helix</keyword>
<dbReference type="GO" id="GO:0022857">
    <property type="term" value="F:transmembrane transporter activity"/>
    <property type="evidence" value="ECO:0007669"/>
    <property type="project" value="InterPro"/>
</dbReference>
<dbReference type="Gene3D" id="1.20.1250.20">
    <property type="entry name" value="MFS general substrate transporter like domains"/>
    <property type="match status" value="1"/>
</dbReference>
<feature type="transmembrane region" description="Helical" evidence="7">
    <location>
        <begin position="79"/>
        <end position="101"/>
    </location>
</feature>
<comment type="caution">
    <text evidence="9">The sequence shown here is derived from an EMBL/GenBank/DDBJ whole genome shotgun (WGS) entry which is preliminary data.</text>
</comment>
<dbReference type="PRINTS" id="PR01035">
    <property type="entry name" value="TCRTETA"/>
</dbReference>
<dbReference type="SUPFAM" id="SSF103473">
    <property type="entry name" value="MFS general substrate transporter"/>
    <property type="match status" value="1"/>
</dbReference>
<feature type="transmembrane region" description="Helical" evidence="7">
    <location>
        <begin position="170"/>
        <end position="193"/>
    </location>
</feature>
<evidence type="ECO:0000313" key="9">
    <source>
        <dbReference type="EMBL" id="CAE6466392.1"/>
    </source>
</evidence>
<protein>
    <recommendedName>
        <fullName evidence="8">Major facilitator superfamily (MFS) profile domain-containing protein</fullName>
    </recommendedName>
</protein>
<gene>
    <name evidence="9" type="ORF">RDB_LOCUS69417</name>
</gene>
<dbReference type="GO" id="GO:0016020">
    <property type="term" value="C:membrane"/>
    <property type="evidence" value="ECO:0007669"/>
    <property type="project" value="UniProtKB-SubCell"/>
</dbReference>
<evidence type="ECO:0000256" key="6">
    <source>
        <dbReference type="SAM" id="MobiDB-lite"/>
    </source>
</evidence>
<dbReference type="CDD" id="cd17330">
    <property type="entry name" value="MFS_SLC46_TetA_like"/>
    <property type="match status" value="1"/>
</dbReference>
<dbReference type="InterPro" id="IPR020846">
    <property type="entry name" value="MFS_dom"/>
</dbReference>
<evidence type="ECO:0000256" key="3">
    <source>
        <dbReference type="ARBA" id="ARBA00022692"/>
    </source>
</evidence>
<evidence type="ECO:0000256" key="4">
    <source>
        <dbReference type="ARBA" id="ARBA00022989"/>
    </source>
</evidence>
<feature type="transmembrane region" description="Helical" evidence="7">
    <location>
        <begin position="113"/>
        <end position="130"/>
    </location>
</feature>
<dbReference type="Proteomes" id="UP000663853">
    <property type="component" value="Unassembled WGS sequence"/>
</dbReference>
<keyword evidence="3 7" id="KW-0812">Transmembrane</keyword>
<keyword evidence="5 7" id="KW-0472">Membrane</keyword>
<feature type="transmembrane region" description="Helical" evidence="7">
    <location>
        <begin position="42"/>
        <end position="67"/>
    </location>
</feature>
<evidence type="ECO:0000256" key="7">
    <source>
        <dbReference type="SAM" id="Phobius"/>
    </source>
</evidence>
<dbReference type="PANTHER" id="PTHR23504:SF15">
    <property type="entry name" value="MAJOR FACILITATOR SUPERFAMILY (MFS) PROFILE DOMAIN-CONTAINING PROTEIN"/>
    <property type="match status" value="1"/>
</dbReference>
<feature type="domain" description="Major facilitator superfamily (MFS) profile" evidence="8">
    <location>
        <begin position="41"/>
        <end position="313"/>
    </location>
</feature>
<feature type="region of interest" description="Disordered" evidence="6">
    <location>
        <begin position="1"/>
        <end position="24"/>
    </location>
</feature>
<dbReference type="Pfam" id="PF07690">
    <property type="entry name" value="MFS_1"/>
    <property type="match status" value="1"/>
</dbReference>
<evidence type="ECO:0000313" key="10">
    <source>
        <dbReference type="Proteomes" id="UP000663853"/>
    </source>
</evidence>
<dbReference type="PROSITE" id="PS50850">
    <property type="entry name" value="MFS"/>
    <property type="match status" value="1"/>
</dbReference>
<dbReference type="PANTHER" id="PTHR23504">
    <property type="entry name" value="MAJOR FACILITATOR SUPERFAMILY DOMAIN-CONTAINING PROTEIN 10"/>
    <property type="match status" value="1"/>
</dbReference>